<dbReference type="EMBL" id="BSDP01000001">
    <property type="protein sequence ID" value="GLI27380.1"/>
    <property type="molecule type" value="Genomic_DNA"/>
</dbReference>
<dbReference type="RefSeq" id="WP_281883874.1">
    <property type="nucleotide sequence ID" value="NZ_BSDP01000001.1"/>
</dbReference>
<evidence type="ECO:0000313" key="4">
    <source>
        <dbReference type="Proteomes" id="UP001144396"/>
    </source>
</evidence>
<protein>
    <recommendedName>
        <fullName evidence="2">HTH marR-type domain-containing protein</fullName>
    </recommendedName>
</protein>
<dbReference type="Proteomes" id="UP001144396">
    <property type="component" value="Unassembled WGS sequence"/>
</dbReference>
<reference evidence="3" key="1">
    <citation type="submission" date="2022-12" db="EMBL/GenBank/DDBJ databases">
        <title>Reference genome sequencing for broad-spectrum identification of bacterial and archaeal isolates by mass spectrometry.</title>
        <authorList>
            <person name="Sekiguchi Y."/>
            <person name="Tourlousse D.M."/>
        </authorList>
    </citation>
    <scope>NUCLEOTIDE SEQUENCE</scope>
    <source>
        <strain evidence="3">14</strain>
    </source>
</reference>
<dbReference type="PANTHER" id="PTHR33164">
    <property type="entry name" value="TRANSCRIPTIONAL REGULATOR, MARR FAMILY"/>
    <property type="match status" value="1"/>
</dbReference>
<dbReference type="PROSITE" id="PS50995">
    <property type="entry name" value="HTH_MARR_2"/>
    <property type="match status" value="1"/>
</dbReference>
<gene>
    <name evidence="3" type="ORF">ARHIZOSPH14_16220</name>
</gene>
<feature type="compositionally biased region" description="Basic and acidic residues" evidence="1">
    <location>
        <begin position="1"/>
        <end position="11"/>
    </location>
</feature>
<proteinExistence type="predicted"/>
<dbReference type="PANTHER" id="PTHR33164:SF57">
    <property type="entry name" value="MARR-FAMILY TRANSCRIPTIONAL REGULATOR"/>
    <property type="match status" value="1"/>
</dbReference>
<dbReference type="InterPro" id="IPR000835">
    <property type="entry name" value="HTH_MarR-typ"/>
</dbReference>
<dbReference type="PRINTS" id="PR00598">
    <property type="entry name" value="HTHMARR"/>
</dbReference>
<comment type="caution">
    <text evidence="3">The sequence shown here is derived from an EMBL/GenBank/DDBJ whole genome shotgun (WGS) entry which is preliminary data.</text>
</comment>
<dbReference type="SMART" id="SM00347">
    <property type="entry name" value="HTH_MARR"/>
    <property type="match status" value="1"/>
</dbReference>
<dbReference type="Gene3D" id="1.10.10.10">
    <property type="entry name" value="Winged helix-like DNA-binding domain superfamily/Winged helix DNA-binding domain"/>
    <property type="match status" value="1"/>
</dbReference>
<feature type="compositionally biased region" description="Basic and acidic residues" evidence="1">
    <location>
        <begin position="47"/>
        <end position="56"/>
    </location>
</feature>
<dbReference type="InterPro" id="IPR036388">
    <property type="entry name" value="WH-like_DNA-bd_sf"/>
</dbReference>
<accession>A0A9W6CXB8</accession>
<sequence>MRSGDGGHDGDGAEPVGTVESALERIGAFGRRRGGPGGRPGHGAPNAHDRGHEGAHPHHGRRARLAGIARGRVLDALARADGALSIGEVGELVGVDQPRASRLVQALVEAGHARRTVDPVDARRSAIMITDAGREALERARASRREAIAAALDGFSDEERERFAELLGRFAAAWPRD</sequence>
<evidence type="ECO:0000256" key="1">
    <source>
        <dbReference type="SAM" id="MobiDB-lite"/>
    </source>
</evidence>
<evidence type="ECO:0000313" key="3">
    <source>
        <dbReference type="EMBL" id="GLI27380.1"/>
    </source>
</evidence>
<dbReference type="SUPFAM" id="SSF46785">
    <property type="entry name" value="Winged helix' DNA-binding domain"/>
    <property type="match status" value="1"/>
</dbReference>
<organism evidence="3 4">
    <name type="scientific">Agromyces rhizosphaerae</name>
    <dbReference type="NCBI Taxonomy" id="88374"/>
    <lineage>
        <taxon>Bacteria</taxon>
        <taxon>Bacillati</taxon>
        <taxon>Actinomycetota</taxon>
        <taxon>Actinomycetes</taxon>
        <taxon>Micrococcales</taxon>
        <taxon>Microbacteriaceae</taxon>
        <taxon>Agromyces</taxon>
    </lineage>
</organism>
<dbReference type="AlphaFoldDB" id="A0A9W6CXB8"/>
<dbReference type="InterPro" id="IPR036390">
    <property type="entry name" value="WH_DNA-bd_sf"/>
</dbReference>
<name>A0A9W6CXB8_9MICO</name>
<keyword evidence="4" id="KW-1185">Reference proteome</keyword>
<dbReference type="InterPro" id="IPR039422">
    <property type="entry name" value="MarR/SlyA-like"/>
</dbReference>
<feature type="region of interest" description="Disordered" evidence="1">
    <location>
        <begin position="1"/>
        <end position="61"/>
    </location>
</feature>
<dbReference type="GO" id="GO:0003700">
    <property type="term" value="F:DNA-binding transcription factor activity"/>
    <property type="evidence" value="ECO:0007669"/>
    <property type="project" value="InterPro"/>
</dbReference>
<dbReference type="GO" id="GO:0006950">
    <property type="term" value="P:response to stress"/>
    <property type="evidence" value="ECO:0007669"/>
    <property type="project" value="TreeGrafter"/>
</dbReference>
<feature type="domain" description="HTH marR-type" evidence="2">
    <location>
        <begin position="19"/>
        <end position="172"/>
    </location>
</feature>
<evidence type="ECO:0000259" key="2">
    <source>
        <dbReference type="PROSITE" id="PS50995"/>
    </source>
</evidence>
<dbReference type="Pfam" id="PF12802">
    <property type="entry name" value="MarR_2"/>
    <property type="match status" value="1"/>
</dbReference>